<dbReference type="InterPro" id="IPR027417">
    <property type="entry name" value="P-loop_NTPase"/>
</dbReference>
<name>A0ABX1S5C9_9PSEU</name>
<dbReference type="Gene3D" id="3.40.50.300">
    <property type="entry name" value="P-loop containing nucleotide triphosphate hydrolases"/>
    <property type="match status" value="2"/>
</dbReference>
<dbReference type="PIRSF" id="PIRSF039117">
    <property type="entry name" value="KaiC"/>
    <property type="match status" value="1"/>
</dbReference>
<dbReference type="InterPro" id="IPR003593">
    <property type="entry name" value="AAA+_ATPase"/>
</dbReference>
<evidence type="ECO:0000313" key="8">
    <source>
        <dbReference type="EMBL" id="NMH96788.1"/>
    </source>
</evidence>
<accession>A0ABX1S5C9</accession>
<dbReference type="SMART" id="SM00382">
    <property type="entry name" value="AAA"/>
    <property type="match status" value="2"/>
</dbReference>
<dbReference type="InterPro" id="IPR051347">
    <property type="entry name" value="Circadian_clock_KaiC-rel"/>
</dbReference>
<keyword evidence="4" id="KW-0677">Repeat</keyword>
<keyword evidence="3" id="KW-0808">Transferase</keyword>
<feature type="domain" description="KaiC" evidence="7">
    <location>
        <begin position="238"/>
        <end position="458"/>
    </location>
</feature>
<keyword evidence="2" id="KW-0597">Phosphoprotein</keyword>
<dbReference type="InterPro" id="IPR014774">
    <property type="entry name" value="KaiC-like_dom"/>
</dbReference>
<evidence type="ECO:0000256" key="4">
    <source>
        <dbReference type="ARBA" id="ARBA00022737"/>
    </source>
</evidence>
<evidence type="ECO:0000256" key="2">
    <source>
        <dbReference type="ARBA" id="ARBA00022553"/>
    </source>
</evidence>
<dbReference type="EC" id="2.7.11.1" evidence="1"/>
<dbReference type="PANTHER" id="PTHR42926">
    <property type="match status" value="1"/>
</dbReference>
<gene>
    <name evidence="8" type="ORF">HF526_05575</name>
</gene>
<dbReference type="InterPro" id="IPR010624">
    <property type="entry name" value="KaiC_dom"/>
</dbReference>
<dbReference type="InterPro" id="IPR030665">
    <property type="entry name" value="KaiC"/>
</dbReference>
<protein>
    <recommendedName>
        <fullName evidence="1">non-specific serine/threonine protein kinase</fullName>
        <ecNumber evidence="1">2.7.11.1</ecNumber>
    </recommendedName>
</protein>
<sequence length="458" mass="49990">MADRMMTGAQRLDDVLGGGLPRDGITLIVGLPGSGKTILAQQCAFANARADRPALYLSTVSEPLEKLLRFGQTLTFFKPTEVGKSVFYEDLGVILQEGGLSRVLDGVRGLIRERRPAMIVIDSFKALRVYATDDADFRRFLHGLAGLFSAYPVTTLWVGEYGEEEIVLAPEFAVADAIIALGDVGVAERTARALQVQKLRGGDFLSGKHAYRLSSSGVTVFPRLADPRDATDYSLGEVRCRSGIAALDDMLKDGFWPGSSILLAGPTGVGKTLMGLSFVFHGAREGDPGLVATMQENPAQLERAAQQFGWSMIEDGITLLYRSPVDLYLDEWVYELLDLVEATGARRVLIDSLGDLQGAASDVTRFREYLYSLTQRCSRRGVSLLMTYEVPELYGLTRLSEHNVSHLADNVVLLRFRESGRAVSRTLTVLKSRAGGHDVRVREFEISTGGITLTSSPS</sequence>
<dbReference type="Proteomes" id="UP000820669">
    <property type="component" value="Unassembled WGS sequence"/>
</dbReference>
<evidence type="ECO:0000256" key="5">
    <source>
        <dbReference type="ARBA" id="ARBA00022777"/>
    </source>
</evidence>
<dbReference type="PANTHER" id="PTHR42926:SF1">
    <property type="entry name" value="CIRCADIAN CLOCK OSCILLATOR PROTEIN KAIC 1"/>
    <property type="match status" value="1"/>
</dbReference>
<dbReference type="PROSITE" id="PS51146">
    <property type="entry name" value="KAIC"/>
    <property type="match status" value="2"/>
</dbReference>
<dbReference type="Pfam" id="PF06745">
    <property type="entry name" value="ATPase"/>
    <property type="match status" value="2"/>
</dbReference>
<evidence type="ECO:0000313" key="9">
    <source>
        <dbReference type="Proteomes" id="UP000820669"/>
    </source>
</evidence>
<keyword evidence="9" id="KW-1185">Reference proteome</keyword>
<keyword evidence="5" id="KW-0418">Kinase</keyword>
<reference evidence="8 9" key="1">
    <citation type="submission" date="2020-04" db="EMBL/GenBank/DDBJ databases">
        <authorList>
            <person name="Klaysubun C."/>
            <person name="Duangmal K."/>
            <person name="Lipun K."/>
        </authorList>
    </citation>
    <scope>NUCLEOTIDE SEQUENCE [LARGE SCALE GENOMIC DNA]</scope>
    <source>
        <strain evidence="8 9">K10HN5</strain>
    </source>
</reference>
<comment type="caution">
    <text evidence="8">The sequence shown here is derived from an EMBL/GenBank/DDBJ whole genome shotgun (WGS) entry which is preliminary data.</text>
</comment>
<proteinExistence type="predicted"/>
<dbReference type="SUPFAM" id="SSF52540">
    <property type="entry name" value="P-loop containing nucleoside triphosphate hydrolases"/>
    <property type="match status" value="2"/>
</dbReference>
<dbReference type="RefSeq" id="WP_169380160.1">
    <property type="nucleotide sequence ID" value="NZ_JAAXLA010000006.1"/>
</dbReference>
<keyword evidence="6" id="KW-0378">Hydrolase</keyword>
<feature type="domain" description="KaiC" evidence="7">
    <location>
        <begin position="3"/>
        <end position="234"/>
    </location>
</feature>
<evidence type="ECO:0000259" key="7">
    <source>
        <dbReference type="PROSITE" id="PS51146"/>
    </source>
</evidence>
<evidence type="ECO:0000256" key="1">
    <source>
        <dbReference type="ARBA" id="ARBA00012513"/>
    </source>
</evidence>
<evidence type="ECO:0000256" key="6">
    <source>
        <dbReference type="ARBA" id="ARBA00022801"/>
    </source>
</evidence>
<evidence type="ECO:0000256" key="3">
    <source>
        <dbReference type="ARBA" id="ARBA00022679"/>
    </source>
</evidence>
<organism evidence="8 9">
    <name type="scientific">Pseudonocardia acidicola</name>
    <dbReference type="NCBI Taxonomy" id="2724939"/>
    <lineage>
        <taxon>Bacteria</taxon>
        <taxon>Bacillati</taxon>
        <taxon>Actinomycetota</taxon>
        <taxon>Actinomycetes</taxon>
        <taxon>Pseudonocardiales</taxon>
        <taxon>Pseudonocardiaceae</taxon>
        <taxon>Pseudonocardia</taxon>
    </lineage>
</organism>
<dbReference type="EMBL" id="JAAXLA010000006">
    <property type="protein sequence ID" value="NMH96788.1"/>
    <property type="molecule type" value="Genomic_DNA"/>
</dbReference>